<evidence type="ECO:0000313" key="6">
    <source>
        <dbReference type="EMBL" id="MBU9722670.1"/>
    </source>
</evidence>
<dbReference type="InterPro" id="IPR029061">
    <property type="entry name" value="THDP-binding"/>
</dbReference>
<dbReference type="PANTHER" id="PTHR32154:SF20">
    <property type="entry name" value="2-OXOGLUTARATE OXIDOREDUCTASE SUBUNIT KORA"/>
    <property type="match status" value="1"/>
</dbReference>
<dbReference type="Gene3D" id="3.40.920.10">
    <property type="entry name" value="Pyruvate-ferredoxin oxidoreductase, PFOR, domain III"/>
    <property type="match status" value="1"/>
</dbReference>
<dbReference type="Pfam" id="PF01558">
    <property type="entry name" value="POR"/>
    <property type="match status" value="1"/>
</dbReference>
<evidence type="ECO:0000313" key="7">
    <source>
        <dbReference type="Proteomes" id="UP000790580"/>
    </source>
</evidence>
<dbReference type="SUPFAM" id="SSF52922">
    <property type="entry name" value="TK C-terminal domain-like"/>
    <property type="match status" value="1"/>
</dbReference>
<keyword evidence="1" id="KW-0560">Oxidoreductase</keyword>
<name>A0ABS6JZZ8_9BACI</name>
<dbReference type="InterPro" id="IPR022367">
    <property type="entry name" value="2-oxoacid/accept_OxRdtase_asu"/>
</dbReference>
<feature type="domain" description="Pyruvate flavodoxin/ferredoxin oxidoreductase pyrimidine binding" evidence="4">
    <location>
        <begin position="210"/>
        <end position="452"/>
    </location>
</feature>
<protein>
    <submittedName>
        <fullName evidence="6">2-oxoacid:acceptor oxidoreductase subunit alpha</fullName>
    </submittedName>
</protein>
<evidence type="ECO:0000259" key="5">
    <source>
        <dbReference type="Pfam" id="PF17147"/>
    </source>
</evidence>
<dbReference type="PANTHER" id="PTHR32154">
    <property type="entry name" value="PYRUVATE-FLAVODOXIN OXIDOREDUCTASE-RELATED"/>
    <property type="match status" value="1"/>
</dbReference>
<dbReference type="Gene3D" id="3.40.50.970">
    <property type="match status" value="1"/>
</dbReference>
<gene>
    <name evidence="6" type="ORF">KS407_14720</name>
</gene>
<reference evidence="6 7" key="1">
    <citation type="submission" date="2021-06" db="EMBL/GenBank/DDBJ databases">
        <title>Bacillus sp. RD4P76, an endophyte from a halophyte.</title>
        <authorList>
            <person name="Sun J.-Q."/>
        </authorList>
    </citation>
    <scope>NUCLEOTIDE SEQUENCE [LARGE SCALE GENOMIC DNA]</scope>
    <source>
        <strain evidence="6 7">JCM 17098</strain>
    </source>
</reference>
<evidence type="ECO:0000259" key="3">
    <source>
        <dbReference type="Pfam" id="PF01558"/>
    </source>
</evidence>
<sequence>MINQLSWKVGGQQGEGIESTGEIFSMALSRQGYYLYGYRHFSSRIKGGHTNNKIRVSTTPTNSISDDLDILVAFDQETIDLNHHELRQGGVIIGDSKFSPKQPEGCTASLFSVPFTEIATDLGTSLMKNMVAVGASSALLGLKADAFRSVVEQIFSRKGESVVEKNLQAIEEGMKYFLNEAQDNVGDFQLVEADGQNRMFMIGNDAVALGALAGGARFMPAYPITPASEIMEYLIKKLPEYGGTVIQTEDEIAACTMAIGANYGGVRSLTASAGPGLSLMMEAIGLSGITETPLVIVDTQRGGPSTGLPTKQEQSDIFALIYGTHGEIPKVVIAPSTVEEAFYDAVEAFNIAEEYQLPVILVTDLALSLGKQTVEPLDFDKVKIRRGKFDLNGELPELEKNEYFKRYEVTEDGISKRVIPGMKYGIHHVTGVEHNEQGKPSESPENRKAQMDKRMRKVDKLPDVFPTPVYKDERHEEADLLILGFNSTRGTIQEAIPRLEKDGLKVNHGQVRLLHPFPTEEVKSMVAKAKKVVVVENNATGQLAQLTKMNLCQGDIHSILKYDGNPFLPSEIHNQCKELF</sequence>
<evidence type="ECO:0000256" key="2">
    <source>
        <dbReference type="SAM" id="MobiDB-lite"/>
    </source>
</evidence>
<accession>A0ABS6JZZ8</accession>
<dbReference type="InterPro" id="IPR019752">
    <property type="entry name" value="Pyrv/ketoisovalerate_OxRed_cat"/>
</dbReference>
<proteinExistence type="predicted"/>
<comment type="caution">
    <text evidence="6">The sequence shown here is derived from an EMBL/GenBank/DDBJ whole genome shotgun (WGS) entry which is preliminary data.</text>
</comment>
<dbReference type="NCBIfam" id="TIGR03710">
    <property type="entry name" value="OAFO_sf"/>
    <property type="match status" value="1"/>
</dbReference>
<keyword evidence="7" id="KW-1185">Reference proteome</keyword>
<feature type="region of interest" description="Disordered" evidence="2">
    <location>
        <begin position="432"/>
        <end position="454"/>
    </location>
</feature>
<dbReference type="Proteomes" id="UP000790580">
    <property type="component" value="Unassembled WGS sequence"/>
</dbReference>
<dbReference type="InterPro" id="IPR009014">
    <property type="entry name" value="Transketo_C/PFOR_II"/>
</dbReference>
<dbReference type="Pfam" id="PF01855">
    <property type="entry name" value="POR_N"/>
    <property type="match status" value="1"/>
</dbReference>
<dbReference type="EMBL" id="JAHQCR010000057">
    <property type="protein sequence ID" value="MBU9722670.1"/>
    <property type="molecule type" value="Genomic_DNA"/>
</dbReference>
<dbReference type="Pfam" id="PF17147">
    <property type="entry name" value="PFOR_II"/>
    <property type="match status" value="1"/>
</dbReference>
<organism evidence="6 7">
    <name type="scientific">Evansella alkalicola</name>
    <dbReference type="NCBI Taxonomy" id="745819"/>
    <lineage>
        <taxon>Bacteria</taxon>
        <taxon>Bacillati</taxon>
        <taxon>Bacillota</taxon>
        <taxon>Bacilli</taxon>
        <taxon>Bacillales</taxon>
        <taxon>Bacillaceae</taxon>
        <taxon>Evansella</taxon>
    </lineage>
</organism>
<dbReference type="InterPro" id="IPR002869">
    <property type="entry name" value="Pyrv_flavodox_OxRed_cen"/>
</dbReference>
<evidence type="ECO:0000259" key="4">
    <source>
        <dbReference type="Pfam" id="PF01855"/>
    </source>
</evidence>
<feature type="domain" description="Pyruvate/ketoisovalerate oxidoreductase catalytic" evidence="3">
    <location>
        <begin position="14"/>
        <end position="174"/>
    </location>
</feature>
<feature type="domain" description="Pyruvate:ferredoxin oxidoreductase core" evidence="5">
    <location>
        <begin position="478"/>
        <end position="571"/>
    </location>
</feature>
<dbReference type="SUPFAM" id="SSF53323">
    <property type="entry name" value="Pyruvate-ferredoxin oxidoreductase, PFOR, domain III"/>
    <property type="match status" value="1"/>
</dbReference>
<dbReference type="InterPro" id="IPR033412">
    <property type="entry name" value="PFOR_II"/>
</dbReference>
<evidence type="ECO:0000256" key="1">
    <source>
        <dbReference type="ARBA" id="ARBA00023002"/>
    </source>
</evidence>
<dbReference type="SUPFAM" id="SSF52518">
    <property type="entry name" value="Thiamin diphosphate-binding fold (THDP-binding)"/>
    <property type="match status" value="1"/>
</dbReference>
<dbReference type="InterPro" id="IPR002880">
    <property type="entry name" value="Pyrv_Fd/Flavodoxin_OxRdtase_N"/>
</dbReference>
<dbReference type="InterPro" id="IPR050722">
    <property type="entry name" value="Pyruvate:ferred/Flavod_OxRd"/>
</dbReference>
<dbReference type="RefSeq" id="WP_088075623.1">
    <property type="nucleotide sequence ID" value="NZ_JAHQCR010000057.1"/>
</dbReference>
<dbReference type="Gene3D" id="3.40.50.920">
    <property type="match status" value="1"/>
</dbReference>
<dbReference type="CDD" id="cd07034">
    <property type="entry name" value="TPP_PYR_PFOR_IOR-alpha_like"/>
    <property type="match status" value="1"/>
</dbReference>